<proteinExistence type="inferred from homology"/>
<dbReference type="PIRSF" id="PIRSF006305">
    <property type="entry name" value="Maf"/>
    <property type="match status" value="1"/>
</dbReference>
<dbReference type="GO" id="GO:0047429">
    <property type="term" value="F:nucleoside triphosphate diphosphatase activity"/>
    <property type="evidence" value="ECO:0007669"/>
    <property type="project" value="UniProtKB-EC"/>
</dbReference>
<comment type="catalytic activity">
    <reaction evidence="3">
        <text>a 2'-deoxyribonucleoside 5'-triphosphate + H2O = a 2'-deoxyribonucleoside 5'-phosphate + diphosphate + H(+)</text>
        <dbReference type="Rhea" id="RHEA:44644"/>
        <dbReference type="ChEBI" id="CHEBI:15377"/>
        <dbReference type="ChEBI" id="CHEBI:15378"/>
        <dbReference type="ChEBI" id="CHEBI:33019"/>
        <dbReference type="ChEBI" id="CHEBI:61560"/>
        <dbReference type="ChEBI" id="CHEBI:65317"/>
        <dbReference type="EC" id="3.6.1.9"/>
    </reaction>
</comment>
<comment type="cofactor">
    <cofactor evidence="1 3">
        <name>a divalent metal cation</name>
        <dbReference type="ChEBI" id="CHEBI:60240"/>
    </cofactor>
</comment>
<evidence type="ECO:0000256" key="2">
    <source>
        <dbReference type="ARBA" id="ARBA00022801"/>
    </source>
</evidence>
<dbReference type="PANTHER" id="PTHR43213">
    <property type="entry name" value="BIFUNCTIONAL DTTP/UTP PYROPHOSPHATASE/METHYLTRANSFERASE PROTEIN-RELATED"/>
    <property type="match status" value="1"/>
</dbReference>
<keyword evidence="3" id="KW-0963">Cytoplasm</keyword>
<gene>
    <name evidence="4" type="ORF">B8W67_19225</name>
</gene>
<sequence length="208" mass="21083">MTRLVLGSASTGRLAVLRAAGVDPVVIVSGVDEDAIIAGLGPTAPAERVVVELAAAKARAVAASLPADIAADAVVIGCDSMLQVADRLCGKPGSAEAALQQWQLMAGGSGRLHTGHCAVRVQDGAVTASESETRSTTVYFANPAPADLDAYIATGEPIGVAGGFTIDGLGGWFIDRIEGDPSNVIGVSLPLLRTLLARLNVSIAPFWG</sequence>
<dbReference type="Gene3D" id="3.90.950.10">
    <property type="match status" value="1"/>
</dbReference>
<comment type="caution">
    <text evidence="3">Lacks conserved residue(s) required for the propagation of feature annotation.</text>
</comment>
<comment type="subcellular location">
    <subcellularLocation>
        <location evidence="3">Cytoplasm</location>
    </subcellularLocation>
</comment>
<evidence type="ECO:0000313" key="5">
    <source>
        <dbReference type="Proteomes" id="UP000193577"/>
    </source>
</evidence>
<dbReference type="EC" id="3.6.1.9" evidence="3"/>
<dbReference type="Pfam" id="PF02545">
    <property type="entry name" value="Maf"/>
    <property type="match status" value="1"/>
</dbReference>
<reference evidence="4 5" key="1">
    <citation type="submission" date="2017-04" db="EMBL/GenBank/DDBJ databases">
        <title>The new phylogeny of genus Mycobacterium.</title>
        <authorList>
            <person name="Tortoli E."/>
            <person name="Trovato A."/>
            <person name="Cirillo D.M."/>
        </authorList>
    </citation>
    <scope>NUCLEOTIDE SEQUENCE [LARGE SCALE GENOMIC DNA]</scope>
    <source>
        <strain evidence="4 5">KCTC 19819</strain>
    </source>
</reference>
<dbReference type="AlphaFoldDB" id="A0A7I7SDD7"/>
<dbReference type="EMBL" id="NCXO01000073">
    <property type="protein sequence ID" value="OSC24987.1"/>
    <property type="molecule type" value="Genomic_DNA"/>
</dbReference>
<dbReference type="InterPro" id="IPR029001">
    <property type="entry name" value="ITPase-like_fam"/>
</dbReference>
<dbReference type="InterPro" id="IPR003697">
    <property type="entry name" value="Maf-like"/>
</dbReference>
<keyword evidence="5" id="KW-1185">Reference proteome</keyword>
<evidence type="ECO:0000256" key="3">
    <source>
        <dbReference type="HAMAP-Rule" id="MF_00528"/>
    </source>
</evidence>
<organism evidence="4 5">
    <name type="scientific">Mycolicibacillus koreensis</name>
    <dbReference type="NCBI Taxonomy" id="1069220"/>
    <lineage>
        <taxon>Bacteria</taxon>
        <taxon>Bacillati</taxon>
        <taxon>Actinomycetota</taxon>
        <taxon>Actinomycetes</taxon>
        <taxon>Mycobacteriales</taxon>
        <taxon>Mycobacteriaceae</taxon>
        <taxon>Mycolicibacillus</taxon>
    </lineage>
</organism>
<evidence type="ECO:0000256" key="1">
    <source>
        <dbReference type="ARBA" id="ARBA00001968"/>
    </source>
</evidence>
<feature type="active site" description="Proton acceptor" evidence="3">
    <location>
        <position position="79"/>
    </location>
</feature>
<dbReference type="HAMAP" id="MF_00528">
    <property type="entry name" value="Maf"/>
    <property type="match status" value="1"/>
</dbReference>
<dbReference type="RefSeq" id="WP_085305728.1">
    <property type="nucleotide sequence ID" value="NZ_AP022594.1"/>
</dbReference>
<dbReference type="GO" id="GO:0005737">
    <property type="term" value="C:cytoplasm"/>
    <property type="evidence" value="ECO:0007669"/>
    <property type="project" value="UniProtKB-SubCell"/>
</dbReference>
<dbReference type="GO" id="GO:0009117">
    <property type="term" value="P:nucleotide metabolic process"/>
    <property type="evidence" value="ECO:0007669"/>
    <property type="project" value="UniProtKB-KW"/>
</dbReference>
<dbReference type="SUPFAM" id="SSF52972">
    <property type="entry name" value="ITPase-like"/>
    <property type="match status" value="1"/>
</dbReference>
<evidence type="ECO:0000313" key="4">
    <source>
        <dbReference type="EMBL" id="OSC24987.1"/>
    </source>
</evidence>
<dbReference type="PANTHER" id="PTHR43213:SF5">
    <property type="entry name" value="BIFUNCTIONAL DTTP_UTP PYROPHOSPHATASE_METHYLTRANSFERASE PROTEIN-RELATED"/>
    <property type="match status" value="1"/>
</dbReference>
<comment type="caution">
    <text evidence="4">The sequence shown here is derived from an EMBL/GenBank/DDBJ whole genome shotgun (WGS) entry which is preliminary data.</text>
</comment>
<name>A0A7I7SDD7_9MYCO</name>
<dbReference type="OrthoDB" id="3527985at2"/>
<dbReference type="CDD" id="cd00555">
    <property type="entry name" value="Maf"/>
    <property type="match status" value="1"/>
</dbReference>
<comment type="similarity">
    <text evidence="3">Belongs to the Maf family.</text>
</comment>
<accession>A0A7I7SDD7</accession>
<keyword evidence="2 3" id="KW-0378">Hydrolase</keyword>
<keyword evidence="3" id="KW-0546">Nucleotide metabolism</keyword>
<dbReference type="Proteomes" id="UP000193577">
    <property type="component" value="Unassembled WGS sequence"/>
</dbReference>
<comment type="catalytic activity">
    <reaction evidence="3">
        <text>a ribonucleoside 5'-triphosphate + H2O = a ribonucleoside 5'-phosphate + diphosphate + H(+)</text>
        <dbReference type="Rhea" id="RHEA:23996"/>
        <dbReference type="ChEBI" id="CHEBI:15377"/>
        <dbReference type="ChEBI" id="CHEBI:15378"/>
        <dbReference type="ChEBI" id="CHEBI:33019"/>
        <dbReference type="ChEBI" id="CHEBI:58043"/>
        <dbReference type="ChEBI" id="CHEBI:61557"/>
        <dbReference type="EC" id="3.6.1.9"/>
    </reaction>
</comment>
<protein>
    <recommendedName>
        <fullName evidence="3">Nucleoside triphosphate pyrophosphatase</fullName>
        <ecNumber evidence="3">3.6.1.9</ecNumber>
    </recommendedName>
    <alternativeName>
        <fullName evidence="3">Nucleotide pyrophosphatase</fullName>
        <shortName evidence="3">Nucleotide PPase</shortName>
    </alternativeName>
</protein>
<comment type="function">
    <text evidence="3">Nucleoside triphosphate pyrophosphatase. May have a dual role in cell division arrest and in preventing the incorporation of modified nucleotides into cellular nucleic acids.</text>
</comment>
<dbReference type="NCBIfam" id="TIGR00172">
    <property type="entry name" value="maf"/>
    <property type="match status" value="1"/>
</dbReference>